<feature type="region of interest" description="Disordered" evidence="6">
    <location>
        <begin position="119"/>
        <end position="163"/>
    </location>
</feature>
<dbReference type="EMBL" id="MHCZ01000040">
    <property type="protein sequence ID" value="OGY29159.1"/>
    <property type="molecule type" value="Genomic_DNA"/>
</dbReference>
<evidence type="ECO:0000256" key="3">
    <source>
        <dbReference type="ARBA" id="ARBA00023274"/>
    </source>
</evidence>
<dbReference type="InterPro" id="IPR036373">
    <property type="entry name" value="Ribosomal_bL17_sf"/>
</dbReference>
<dbReference type="GO" id="GO:0022625">
    <property type="term" value="C:cytosolic large ribosomal subunit"/>
    <property type="evidence" value="ECO:0007669"/>
    <property type="project" value="TreeGrafter"/>
</dbReference>
<keyword evidence="3 4" id="KW-0687">Ribonucleoprotein</keyword>
<name>A0A1G1WN83_9BACT</name>
<evidence type="ECO:0000256" key="5">
    <source>
        <dbReference type="RuleBase" id="RU000660"/>
    </source>
</evidence>
<evidence type="ECO:0000256" key="2">
    <source>
        <dbReference type="ARBA" id="ARBA00022980"/>
    </source>
</evidence>
<dbReference type="GO" id="GO:0003735">
    <property type="term" value="F:structural constituent of ribosome"/>
    <property type="evidence" value="ECO:0007669"/>
    <property type="project" value="InterPro"/>
</dbReference>
<dbReference type="GO" id="GO:0006412">
    <property type="term" value="P:translation"/>
    <property type="evidence" value="ECO:0007669"/>
    <property type="project" value="UniProtKB-UniRule"/>
</dbReference>
<reference evidence="7 8" key="1">
    <citation type="journal article" date="2016" name="Nat. Commun.">
        <title>Thousands of microbial genomes shed light on interconnected biogeochemical processes in an aquifer system.</title>
        <authorList>
            <person name="Anantharaman K."/>
            <person name="Brown C.T."/>
            <person name="Hug L.A."/>
            <person name="Sharon I."/>
            <person name="Castelle C.J."/>
            <person name="Probst A.J."/>
            <person name="Thomas B.C."/>
            <person name="Singh A."/>
            <person name="Wilkins M.J."/>
            <person name="Karaoz U."/>
            <person name="Brodie E.L."/>
            <person name="Williams K.H."/>
            <person name="Hubbard S.S."/>
            <person name="Banfield J.F."/>
        </authorList>
    </citation>
    <scope>NUCLEOTIDE SEQUENCE [LARGE SCALE GENOMIC DNA]</scope>
</reference>
<evidence type="ECO:0000256" key="6">
    <source>
        <dbReference type="SAM" id="MobiDB-lite"/>
    </source>
</evidence>
<evidence type="ECO:0000256" key="1">
    <source>
        <dbReference type="ARBA" id="ARBA00008777"/>
    </source>
</evidence>
<dbReference type="NCBIfam" id="TIGR00059">
    <property type="entry name" value="L17"/>
    <property type="match status" value="1"/>
</dbReference>
<dbReference type="InterPro" id="IPR000456">
    <property type="entry name" value="Ribosomal_bL17"/>
</dbReference>
<organism evidence="7 8">
    <name type="scientific">Candidatus Woykebacteria bacterium RIFCSPHIGHO2_12_FULL_45_10</name>
    <dbReference type="NCBI Taxonomy" id="1802603"/>
    <lineage>
        <taxon>Bacteria</taxon>
        <taxon>Candidatus Woykeibacteriota</taxon>
    </lineage>
</organism>
<gene>
    <name evidence="4" type="primary">rplQ</name>
    <name evidence="7" type="ORF">A3F35_03165</name>
</gene>
<dbReference type="HAMAP" id="MF_01368">
    <property type="entry name" value="Ribosomal_bL17"/>
    <property type="match status" value="1"/>
</dbReference>
<accession>A0A1G1WN83</accession>
<dbReference type="Proteomes" id="UP000178068">
    <property type="component" value="Unassembled WGS sequence"/>
</dbReference>
<dbReference type="SUPFAM" id="SSF64263">
    <property type="entry name" value="Prokaryotic ribosomal protein L17"/>
    <property type="match status" value="1"/>
</dbReference>
<dbReference type="PANTHER" id="PTHR14413">
    <property type="entry name" value="RIBOSOMAL PROTEIN L17"/>
    <property type="match status" value="1"/>
</dbReference>
<comment type="caution">
    <text evidence="7">The sequence shown here is derived from an EMBL/GenBank/DDBJ whole genome shotgun (WGS) entry which is preliminary data.</text>
</comment>
<protein>
    <recommendedName>
        <fullName evidence="4">Large ribosomal subunit protein bL17</fullName>
    </recommendedName>
</protein>
<dbReference type="PANTHER" id="PTHR14413:SF16">
    <property type="entry name" value="LARGE RIBOSOMAL SUBUNIT PROTEIN BL17M"/>
    <property type="match status" value="1"/>
</dbReference>
<dbReference type="Gene3D" id="3.90.1030.10">
    <property type="entry name" value="Ribosomal protein L17"/>
    <property type="match status" value="1"/>
</dbReference>
<keyword evidence="2 4" id="KW-0689">Ribosomal protein</keyword>
<comment type="subunit">
    <text evidence="4">Part of the 50S ribosomal subunit. Contacts protein L32.</text>
</comment>
<dbReference type="STRING" id="1802603.A3F35_03165"/>
<sequence>MRRQKLGRNTNQRKALFRSLANSVILYEKIVTTEPKAKAVRPILEKLISKAKQGDIFSRRQVEASLANPNATRKMFDLLGPQFKDRSGGYLRITKLTSRAGDQAPMAKLEFVEEIKVPTQKIKAESAKTEKVETERKEKPKAKLEKKTKEKVKEDGNSKKAKK</sequence>
<comment type="similarity">
    <text evidence="1 4 5">Belongs to the bacterial ribosomal protein bL17 family.</text>
</comment>
<proteinExistence type="inferred from homology"/>
<dbReference type="Pfam" id="PF01196">
    <property type="entry name" value="Ribosomal_L17"/>
    <property type="match status" value="1"/>
</dbReference>
<evidence type="ECO:0000313" key="7">
    <source>
        <dbReference type="EMBL" id="OGY29159.1"/>
    </source>
</evidence>
<evidence type="ECO:0000313" key="8">
    <source>
        <dbReference type="Proteomes" id="UP000178068"/>
    </source>
</evidence>
<evidence type="ECO:0000256" key="4">
    <source>
        <dbReference type="HAMAP-Rule" id="MF_01368"/>
    </source>
</evidence>
<dbReference type="AlphaFoldDB" id="A0A1G1WN83"/>